<dbReference type="Gene3D" id="3.40.50.1000">
    <property type="entry name" value="HAD superfamily/HAD-like"/>
    <property type="match status" value="1"/>
</dbReference>
<name>A0A7J6QTC1_PEROL</name>
<organism evidence="1 2">
    <name type="scientific">Perkinsus olseni</name>
    <name type="common">Perkinsus atlanticus</name>
    <dbReference type="NCBI Taxonomy" id="32597"/>
    <lineage>
        <taxon>Eukaryota</taxon>
        <taxon>Sar</taxon>
        <taxon>Alveolata</taxon>
        <taxon>Perkinsozoa</taxon>
        <taxon>Perkinsea</taxon>
        <taxon>Perkinsida</taxon>
        <taxon>Perkinsidae</taxon>
        <taxon>Perkinsus</taxon>
    </lineage>
</organism>
<feature type="non-terminal residue" evidence="1">
    <location>
        <position position="1"/>
    </location>
</feature>
<evidence type="ECO:0000313" key="1">
    <source>
        <dbReference type="EMBL" id="KAF4711312.1"/>
    </source>
</evidence>
<proteinExistence type="predicted"/>
<evidence type="ECO:0000313" key="2">
    <source>
        <dbReference type="Proteomes" id="UP000574390"/>
    </source>
</evidence>
<dbReference type="EMBL" id="JABANM010027439">
    <property type="protein sequence ID" value="KAF4711312.1"/>
    <property type="molecule type" value="Genomic_DNA"/>
</dbReference>
<dbReference type="InterPro" id="IPR023214">
    <property type="entry name" value="HAD_sf"/>
</dbReference>
<sequence>MERLFRRDQCIEDVTDSIYSCSRSFPKLKAIDPDIAQFVAERSRQRGFIASMPPFPDAIEGVMYVSSLAQPHVVVALCISRSIRSKREFKERRSWALQHLGQRAVQHMPLTDDPTDVVADAFITDLCRVK</sequence>
<accession>A0A7J6QTC1</accession>
<gene>
    <name evidence="1" type="ORF">FOZ62_005441</name>
</gene>
<comment type="caution">
    <text evidence="1">The sequence shown here is derived from an EMBL/GenBank/DDBJ whole genome shotgun (WGS) entry which is preliminary data.</text>
</comment>
<protein>
    <submittedName>
        <fullName evidence="1">Uncharacterized protein</fullName>
    </submittedName>
</protein>
<dbReference type="AlphaFoldDB" id="A0A7J6QTC1"/>
<dbReference type="Proteomes" id="UP000574390">
    <property type="component" value="Unassembled WGS sequence"/>
</dbReference>
<reference evidence="1 2" key="1">
    <citation type="submission" date="2020-04" db="EMBL/GenBank/DDBJ databases">
        <title>Perkinsus olseni comparative genomics.</title>
        <authorList>
            <person name="Bogema D.R."/>
        </authorList>
    </citation>
    <scope>NUCLEOTIDE SEQUENCE [LARGE SCALE GENOMIC DNA]</scope>
    <source>
        <strain evidence="1">ATCC PRA-205</strain>
    </source>
</reference>